<keyword evidence="5" id="KW-0472">Membrane</keyword>
<protein>
    <recommendedName>
        <fullName evidence="7">GRIP domain-containing protein</fullName>
    </recommendedName>
</protein>
<evidence type="ECO:0000256" key="6">
    <source>
        <dbReference type="SAM" id="Coils"/>
    </source>
</evidence>
<sequence>MNIKQRVRSLQLLEEKENEIKALKTSFEICVPTQISEDKMHDKSEGQGMSLSENCHMIHYANEIARKDVEISSLRKSKYAAESALRQALQDKITSQEELHDRIQNLEEQVDRLERCKTREGANLEYLKNVFVSFLSTRNLEGKRHMINAIGAVLQFTPSEIKAINSIFQKDRRILQPVGPADRYIYPKYQTIIIGGEVEKRYNQELKHKSKRF</sequence>
<dbReference type="PANTHER" id="PTHR23157">
    <property type="entry name" value="GRIP AND COILED-COIL DOMAIN-CONTAINING PROTEIN 1"/>
    <property type="match status" value="1"/>
</dbReference>
<dbReference type="PROSITE" id="PS50913">
    <property type="entry name" value="GRIP"/>
    <property type="match status" value="1"/>
</dbReference>
<dbReference type="Pfam" id="PF01465">
    <property type="entry name" value="GRIP"/>
    <property type="match status" value="1"/>
</dbReference>
<evidence type="ECO:0000256" key="1">
    <source>
        <dbReference type="ARBA" id="ARBA00004184"/>
    </source>
</evidence>
<keyword evidence="3" id="KW-0963">Cytoplasm</keyword>
<feature type="domain" description="GRIP" evidence="7">
    <location>
        <begin position="117"/>
        <end position="167"/>
    </location>
</feature>
<keyword evidence="4 6" id="KW-0175">Coiled coil</keyword>
<reference evidence="9" key="1">
    <citation type="submission" date="2013-02" db="EMBL/GenBank/DDBJ databases">
        <authorList>
            <person name="Hughes D."/>
        </authorList>
    </citation>
    <scope>NUCLEOTIDE SEQUENCE</scope>
    <source>
        <strain>Durham</strain>
        <strain evidence="9">NC isolate 2 -- Noor lab</strain>
    </source>
</reference>
<name>T1GF56_MEGSC</name>
<dbReference type="GO" id="GO:0005794">
    <property type="term" value="C:Golgi apparatus"/>
    <property type="evidence" value="ECO:0007669"/>
    <property type="project" value="TreeGrafter"/>
</dbReference>
<feature type="coiled-coil region" evidence="6">
    <location>
        <begin position="86"/>
        <end position="123"/>
    </location>
</feature>
<dbReference type="EMBL" id="CAQQ02126609">
    <property type="status" value="NOT_ANNOTATED_CDS"/>
    <property type="molecule type" value="Genomic_DNA"/>
</dbReference>
<accession>T1GF56</accession>
<proteinExistence type="predicted"/>
<dbReference type="InterPro" id="IPR000237">
    <property type="entry name" value="GRIP_dom"/>
</dbReference>
<organism evidence="8 9">
    <name type="scientific">Megaselia scalaris</name>
    <name type="common">Humpbacked fly</name>
    <name type="synonym">Phora scalaris</name>
    <dbReference type="NCBI Taxonomy" id="36166"/>
    <lineage>
        <taxon>Eukaryota</taxon>
        <taxon>Metazoa</taxon>
        <taxon>Ecdysozoa</taxon>
        <taxon>Arthropoda</taxon>
        <taxon>Hexapoda</taxon>
        <taxon>Insecta</taxon>
        <taxon>Pterygota</taxon>
        <taxon>Neoptera</taxon>
        <taxon>Endopterygota</taxon>
        <taxon>Diptera</taxon>
        <taxon>Brachycera</taxon>
        <taxon>Muscomorpha</taxon>
        <taxon>Platypezoidea</taxon>
        <taxon>Phoridae</taxon>
        <taxon>Megaseliini</taxon>
        <taxon>Megaselia</taxon>
    </lineage>
</organism>
<evidence type="ECO:0000256" key="5">
    <source>
        <dbReference type="ARBA" id="ARBA00023136"/>
    </source>
</evidence>
<comment type="subcellular location">
    <subcellularLocation>
        <location evidence="2">Cytoplasm</location>
    </subcellularLocation>
    <subcellularLocation>
        <location evidence="1">Endomembrane system</location>
        <topology evidence="1">Peripheral membrane protein</topology>
    </subcellularLocation>
</comment>
<dbReference type="OMA" id="LMHYVEQ"/>
<evidence type="ECO:0000313" key="8">
    <source>
        <dbReference type="EnsemblMetazoa" id="MESCA001985-PA"/>
    </source>
</evidence>
<evidence type="ECO:0000259" key="7">
    <source>
        <dbReference type="PROSITE" id="PS50913"/>
    </source>
</evidence>
<keyword evidence="9" id="KW-1185">Reference proteome</keyword>
<reference evidence="8" key="2">
    <citation type="submission" date="2015-06" db="UniProtKB">
        <authorList>
            <consortium name="EnsemblMetazoa"/>
        </authorList>
    </citation>
    <scope>IDENTIFICATION</scope>
</reference>
<dbReference type="SMART" id="SM00755">
    <property type="entry name" value="Grip"/>
    <property type="match status" value="1"/>
</dbReference>
<dbReference type="PANTHER" id="PTHR23157:SF25">
    <property type="entry name" value="GRIP AND COILED-COIL DOMAIN-CONTAINING PROTEIN 1"/>
    <property type="match status" value="1"/>
</dbReference>
<dbReference type="Proteomes" id="UP000015102">
    <property type="component" value="Unassembled WGS sequence"/>
</dbReference>
<dbReference type="InterPro" id="IPR051952">
    <property type="entry name" value="Golgi-autophagy_related"/>
</dbReference>
<dbReference type="AlphaFoldDB" id="T1GF56"/>
<dbReference type="Gene3D" id="1.10.220.60">
    <property type="entry name" value="GRIP domain"/>
    <property type="match status" value="1"/>
</dbReference>
<dbReference type="EnsemblMetazoa" id="MESCA001985-RA">
    <property type="protein sequence ID" value="MESCA001985-PA"/>
    <property type="gene ID" value="MESCA001985"/>
</dbReference>
<evidence type="ECO:0000256" key="4">
    <source>
        <dbReference type="ARBA" id="ARBA00023054"/>
    </source>
</evidence>
<dbReference type="HOGENOM" id="CLU_1295666_0_0_1"/>
<evidence type="ECO:0000256" key="2">
    <source>
        <dbReference type="ARBA" id="ARBA00004496"/>
    </source>
</evidence>
<evidence type="ECO:0000313" key="9">
    <source>
        <dbReference type="Proteomes" id="UP000015102"/>
    </source>
</evidence>
<dbReference type="STRING" id="36166.T1GF56"/>
<evidence type="ECO:0000256" key="3">
    <source>
        <dbReference type="ARBA" id="ARBA00022490"/>
    </source>
</evidence>